<dbReference type="Gene3D" id="1.20.58.900">
    <property type="match status" value="1"/>
</dbReference>
<reference evidence="3" key="1">
    <citation type="journal article" date="2023" name="bioRxiv">
        <title>Scaffold-level genome assemblies of two parasitoid biocontrol wasps reveal the parthenogenesis mechanism and an associated novel virus.</title>
        <authorList>
            <person name="Inwood S."/>
            <person name="Skelly J."/>
            <person name="Guhlin J."/>
            <person name="Harrop T."/>
            <person name="Goldson S."/>
            <person name="Dearden P."/>
        </authorList>
    </citation>
    <scope>NUCLEOTIDE SEQUENCE</scope>
    <source>
        <strain evidence="3">Irish</strain>
        <tissue evidence="3">Whole body</tissue>
    </source>
</reference>
<evidence type="ECO:0008006" key="5">
    <source>
        <dbReference type="Google" id="ProtNLM"/>
    </source>
</evidence>
<dbReference type="CDD" id="cd17682">
    <property type="entry name" value="RUN_RUFY4_like"/>
    <property type="match status" value="1"/>
</dbReference>
<dbReference type="InterPro" id="IPR004012">
    <property type="entry name" value="Run_dom"/>
</dbReference>
<comment type="caution">
    <text evidence="3">The sequence shown here is derived from an EMBL/GenBank/DDBJ whole genome shotgun (WGS) entry which is preliminary data.</text>
</comment>
<protein>
    <recommendedName>
        <fullName evidence="5">RUN domain-containing protein</fullName>
    </recommendedName>
</protein>
<dbReference type="PROSITE" id="PS50106">
    <property type="entry name" value="PDZ"/>
    <property type="match status" value="1"/>
</dbReference>
<dbReference type="InterPro" id="IPR011993">
    <property type="entry name" value="PH-like_dom_sf"/>
</dbReference>
<dbReference type="EMBL" id="JAQQBS010000002">
    <property type="protein sequence ID" value="KAK0174079.1"/>
    <property type="molecule type" value="Genomic_DNA"/>
</dbReference>
<dbReference type="SUPFAM" id="SSF50156">
    <property type="entry name" value="PDZ domain-like"/>
    <property type="match status" value="1"/>
</dbReference>
<keyword evidence="4" id="KW-1185">Reference proteome</keyword>
<dbReference type="AlphaFoldDB" id="A0AA39FRK5"/>
<sequence length="450" mass="50445">MSVTNPLVKDLKGWIRKLTENTAEITDDNPDLILLCSSLEKCFQLGVTMRITSSVGYPKSADAWHWLEELGERNERFLYSFTSAVESVSQNLKVESSIGKLRLLIRICLTKKCLHMPVQLLVRSPGMSLDHYEPNSILGDEILGEIFLSALLQIGKLQFKLNLKNARFLDDTWQLPKCSSIELVPCKSLGISVCFTKGKALIINVHENSVAAEDDKIQIGDVLDEINGQILTGRSRGKLNKIMKKTSGLPTTLHIIKYYSEATNDLYGPIANLIRSSGVERLQKLLKRPMTSPKKIEIPRIINKVNDTLSANAGCKVTYCGNISTGTEGDVKQIESAIWRLLRCQEFVSIPVRFESLEIGIRVTQQSDETVILNQSYMEISSCGRTANIPEYFAYIAGDTNCNMATNFNAFVFHHRKENEVQTILQSLAQGFHRTHFAHRAPTPTVARLK</sequence>
<dbReference type="Gene3D" id="2.30.29.30">
    <property type="entry name" value="Pleckstrin-homology domain (PH domain)/Phosphotyrosine-binding domain (PTB)"/>
    <property type="match status" value="1"/>
</dbReference>
<dbReference type="SUPFAM" id="SSF50729">
    <property type="entry name" value="PH domain-like"/>
    <property type="match status" value="1"/>
</dbReference>
<evidence type="ECO:0000313" key="3">
    <source>
        <dbReference type="EMBL" id="KAK0174079.1"/>
    </source>
</evidence>
<dbReference type="SMART" id="SM00228">
    <property type="entry name" value="PDZ"/>
    <property type="match status" value="1"/>
</dbReference>
<feature type="domain" description="PDZ" evidence="1">
    <location>
        <begin position="189"/>
        <end position="248"/>
    </location>
</feature>
<dbReference type="Pfam" id="PF02759">
    <property type="entry name" value="RUN"/>
    <property type="match status" value="1"/>
</dbReference>
<dbReference type="Gene3D" id="2.30.42.10">
    <property type="match status" value="1"/>
</dbReference>
<dbReference type="InterPro" id="IPR036034">
    <property type="entry name" value="PDZ_sf"/>
</dbReference>
<name>A0AA39FRK5_9HYME</name>
<dbReference type="Proteomes" id="UP001168990">
    <property type="component" value="Unassembled WGS sequence"/>
</dbReference>
<dbReference type="InterPro" id="IPR037213">
    <property type="entry name" value="Run_dom_sf"/>
</dbReference>
<dbReference type="InterPro" id="IPR001478">
    <property type="entry name" value="PDZ"/>
</dbReference>
<evidence type="ECO:0000259" key="2">
    <source>
        <dbReference type="PROSITE" id="PS50826"/>
    </source>
</evidence>
<dbReference type="Pfam" id="PF00595">
    <property type="entry name" value="PDZ"/>
    <property type="match status" value="1"/>
</dbReference>
<dbReference type="PANTHER" id="PTHR46753">
    <property type="entry name" value="FYVE AND COILED-COIL DOMAIN-CONTAINING PROTEIN 1"/>
    <property type="match status" value="1"/>
</dbReference>
<proteinExistence type="predicted"/>
<feature type="domain" description="RUN" evidence="2">
    <location>
        <begin position="26"/>
        <end position="166"/>
    </location>
</feature>
<dbReference type="PROSITE" id="PS50826">
    <property type="entry name" value="RUN"/>
    <property type="match status" value="1"/>
</dbReference>
<dbReference type="PANTHER" id="PTHR46753:SF3">
    <property type="entry name" value="PDZ DOMAIN-CONTAINING PROTEIN"/>
    <property type="match status" value="1"/>
</dbReference>
<organism evidence="3 4">
    <name type="scientific">Microctonus aethiopoides</name>
    <dbReference type="NCBI Taxonomy" id="144406"/>
    <lineage>
        <taxon>Eukaryota</taxon>
        <taxon>Metazoa</taxon>
        <taxon>Ecdysozoa</taxon>
        <taxon>Arthropoda</taxon>
        <taxon>Hexapoda</taxon>
        <taxon>Insecta</taxon>
        <taxon>Pterygota</taxon>
        <taxon>Neoptera</taxon>
        <taxon>Endopterygota</taxon>
        <taxon>Hymenoptera</taxon>
        <taxon>Apocrita</taxon>
        <taxon>Ichneumonoidea</taxon>
        <taxon>Braconidae</taxon>
        <taxon>Euphorinae</taxon>
        <taxon>Microctonus</taxon>
    </lineage>
</organism>
<gene>
    <name evidence="3" type="ORF">PV328_007195</name>
</gene>
<accession>A0AA39FRK5</accession>
<dbReference type="SUPFAM" id="SSF140741">
    <property type="entry name" value="RUN domain-like"/>
    <property type="match status" value="1"/>
</dbReference>
<evidence type="ECO:0000313" key="4">
    <source>
        <dbReference type="Proteomes" id="UP001168990"/>
    </source>
</evidence>
<reference evidence="3" key="2">
    <citation type="submission" date="2023-03" db="EMBL/GenBank/DDBJ databases">
        <authorList>
            <person name="Inwood S.N."/>
            <person name="Skelly J.G."/>
            <person name="Guhlin J."/>
            <person name="Harrop T.W.R."/>
            <person name="Goldson S.G."/>
            <person name="Dearden P.K."/>
        </authorList>
    </citation>
    <scope>NUCLEOTIDE SEQUENCE</scope>
    <source>
        <strain evidence="3">Irish</strain>
        <tissue evidence="3">Whole body</tissue>
    </source>
</reference>
<evidence type="ECO:0000259" key="1">
    <source>
        <dbReference type="PROSITE" id="PS50106"/>
    </source>
</evidence>